<dbReference type="SUPFAM" id="SSF46785">
    <property type="entry name" value="Winged helix' DNA-binding domain"/>
    <property type="match status" value="1"/>
</dbReference>
<dbReference type="InterPro" id="IPR025159">
    <property type="entry name" value="AbiEi_N"/>
</dbReference>
<evidence type="ECO:0000313" key="3">
    <source>
        <dbReference type="Proteomes" id="UP000557899"/>
    </source>
</evidence>
<comment type="caution">
    <text evidence="2">The sequence shown here is derived from an EMBL/GenBank/DDBJ whole genome shotgun (WGS) entry which is preliminary data.</text>
</comment>
<sequence>MHPVAKYPHLGETSNLILASVTGPTTPAEVADRTGLPTKKIADYLARHARAGIIRRIHRGVYAPTNPTN</sequence>
<dbReference type="Proteomes" id="UP000557899">
    <property type="component" value="Unassembled WGS sequence"/>
</dbReference>
<gene>
    <name evidence="2" type="ORF">GX859_02270</name>
</gene>
<reference evidence="2 3" key="1">
    <citation type="journal article" date="2020" name="Biotechnol. Biofuels">
        <title>New insights from the biogas microbiome by comprehensive genome-resolved metagenomics of nearly 1600 species originating from multiple anaerobic digesters.</title>
        <authorList>
            <person name="Campanaro S."/>
            <person name="Treu L."/>
            <person name="Rodriguez-R L.M."/>
            <person name="Kovalovszki A."/>
            <person name="Ziels R.M."/>
            <person name="Maus I."/>
            <person name="Zhu X."/>
            <person name="Kougias P.G."/>
            <person name="Basile A."/>
            <person name="Luo G."/>
            <person name="Schluter A."/>
            <person name="Konstantinidis K.T."/>
            <person name="Angelidaki I."/>
        </authorList>
    </citation>
    <scope>NUCLEOTIDE SEQUENCE [LARGE SCALE GENOMIC DNA]</scope>
    <source>
        <strain evidence="2">AS15tlH2ME_198</strain>
    </source>
</reference>
<name>A0A7X6SVG4_9CORY</name>
<proteinExistence type="predicted"/>
<accession>A0A7X6SVG4</accession>
<dbReference type="InterPro" id="IPR036390">
    <property type="entry name" value="WH_DNA-bd_sf"/>
</dbReference>
<dbReference type="AlphaFoldDB" id="A0A7X6SVG4"/>
<evidence type="ECO:0000259" key="1">
    <source>
        <dbReference type="Pfam" id="PF13338"/>
    </source>
</evidence>
<organism evidence="2 3">
    <name type="scientific">Corynebacterium humireducens</name>
    <dbReference type="NCBI Taxonomy" id="1223514"/>
    <lineage>
        <taxon>Bacteria</taxon>
        <taxon>Bacillati</taxon>
        <taxon>Actinomycetota</taxon>
        <taxon>Actinomycetes</taxon>
        <taxon>Mycobacteriales</taxon>
        <taxon>Corynebacteriaceae</taxon>
        <taxon>Corynebacterium</taxon>
    </lineage>
</organism>
<feature type="domain" description="AbiEi antitoxin N-terminal" evidence="1">
    <location>
        <begin position="26"/>
        <end position="64"/>
    </location>
</feature>
<dbReference type="Pfam" id="PF13338">
    <property type="entry name" value="AbiEi_4"/>
    <property type="match status" value="1"/>
</dbReference>
<evidence type="ECO:0000313" key="2">
    <source>
        <dbReference type="EMBL" id="NLA55115.1"/>
    </source>
</evidence>
<protein>
    <submittedName>
        <fullName evidence="2">Type IV toxin-antitoxin system AbiEi family antitoxin domain-containing protein</fullName>
    </submittedName>
</protein>
<dbReference type="EMBL" id="JAAZHI010000051">
    <property type="protein sequence ID" value="NLA55115.1"/>
    <property type="molecule type" value="Genomic_DNA"/>
</dbReference>